<reference evidence="1 2" key="1">
    <citation type="submission" date="2024-09" db="EMBL/GenBank/DDBJ databases">
        <authorList>
            <person name="Sun Q."/>
            <person name="Mori K."/>
        </authorList>
    </citation>
    <scope>NUCLEOTIDE SEQUENCE [LARGE SCALE GENOMIC DNA]</scope>
    <source>
        <strain evidence="1 2">CECT 7955</strain>
    </source>
</reference>
<evidence type="ECO:0000313" key="2">
    <source>
        <dbReference type="Proteomes" id="UP001589607"/>
    </source>
</evidence>
<organism evidence="1 2">
    <name type="scientific">Flavobacterium jumunjinense</name>
    <dbReference type="NCBI Taxonomy" id="998845"/>
    <lineage>
        <taxon>Bacteria</taxon>
        <taxon>Pseudomonadati</taxon>
        <taxon>Bacteroidota</taxon>
        <taxon>Flavobacteriia</taxon>
        <taxon>Flavobacteriales</taxon>
        <taxon>Flavobacteriaceae</taxon>
        <taxon>Flavobacterium</taxon>
    </lineage>
</organism>
<protein>
    <recommendedName>
        <fullName evidence="3">DUF4468 domain-containing protein</fullName>
    </recommendedName>
</protein>
<comment type="caution">
    <text evidence="1">The sequence shown here is derived from an EMBL/GenBank/DDBJ whole genome shotgun (WGS) entry which is preliminary data.</text>
</comment>
<sequence>MKKVLFVLMFVSIAMSAQKVKVVKGDYGFLKGQTAVNVEFVYDNLKVMKENLTDEEYVKERSSELNEKSKGKGDTWAKKWYSSRDNAFEPKFIELINVVLVKQKREIDFQEGLTDAKYTLIVDLVWVYPGYNVMVSKKGAKVSTVLKFVETANRENVVLEMTSENAPGDVFGGSFSNEDRIAEGYAKTGKTLAVNIAKALKKM</sequence>
<name>A0ABV5GKM0_9FLAO</name>
<proteinExistence type="predicted"/>
<accession>A0ABV5GKM0</accession>
<dbReference type="RefSeq" id="WP_236457458.1">
    <property type="nucleotide sequence ID" value="NZ_CBCSGE010000006.1"/>
</dbReference>
<dbReference type="Proteomes" id="UP001589607">
    <property type="component" value="Unassembled WGS sequence"/>
</dbReference>
<evidence type="ECO:0008006" key="3">
    <source>
        <dbReference type="Google" id="ProtNLM"/>
    </source>
</evidence>
<dbReference type="EMBL" id="JBHMEY010000012">
    <property type="protein sequence ID" value="MFB9095921.1"/>
    <property type="molecule type" value="Genomic_DNA"/>
</dbReference>
<gene>
    <name evidence="1" type="ORF">ACFFVF_05295</name>
</gene>
<evidence type="ECO:0000313" key="1">
    <source>
        <dbReference type="EMBL" id="MFB9095921.1"/>
    </source>
</evidence>
<keyword evidence="2" id="KW-1185">Reference proteome</keyword>